<dbReference type="AlphaFoldDB" id="A0A0D2JXS0"/>
<reference evidence="1 2" key="1">
    <citation type="submission" date="2013-11" db="EMBL/GenBank/DDBJ databases">
        <title>Metagenomic analysis of a methanogenic consortium involved in long chain n-alkane degradation.</title>
        <authorList>
            <person name="Davidova I.A."/>
            <person name="Callaghan A.V."/>
            <person name="Wawrik B."/>
            <person name="Pruitt S."/>
            <person name="Marks C."/>
            <person name="Duncan K.E."/>
            <person name="Suflita J.M."/>
        </authorList>
    </citation>
    <scope>NUCLEOTIDE SEQUENCE [LARGE SCALE GENOMIC DNA]</scope>
    <source>
        <strain evidence="1 2">SPR</strain>
    </source>
</reference>
<dbReference type="Proteomes" id="UP000032233">
    <property type="component" value="Unassembled WGS sequence"/>
</dbReference>
<name>A0A0D2JXS0_9BACT</name>
<comment type="caution">
    <text evidence="1">The sequence shown here is derived from an EMBL/GenBank/DDBJ whole genome shotgun (WGS) entry which is preliminary data.</text>
</comment>
<evidence type="ECO:0000313" key="1">
    <source>
        <dbReference type="EMBL" id="KIX14370.1"/>
    </source>
</evidence>
<accession>A0A0D2JXS0</accession>
<proteinExistence type="predicted"/>
<evidence type="ECO:0000313" key="2">
    <source>
        <dbReference type="Proteomes" id="UP000032233"/>
    </source>
</evidence>
<gene>
    <name evidence="1" type="ORF">X474_09105</name>
</gene>
<dbReference type="EMBL" id="AZAC01000011">
    <property type="protein sequence ID" value="KIX14370.1"/>
    <property type="molecule type" value="Genomic_DNA"/>
</dbReference>
<organism evidence="1 2">
    <name type="scientific">Dethiosulfatarculus sandiegensis</name>
    <dbReference type="NCBI Taxonomy" id="1429043"/>
    <lineage>
        <taxon>Bacteria</taxon>
        <taxon>Pseudomonadati</taxon>
        <taxon>Thermodesulfobacteriota</taxon>
        <taxon>Desulfarculia</taxon>
        <taxon>Desulfarculales</taxon>
        <taxon>Desulfarculaceae</taxon>
        <taxon>Dethiosulfatarculus</taxon>
    </lineage>
</organism>
<keyword evidence="2" id="KW-1185">Reference proteome</keyword>
<protein>
    <submittedName>
        <fullName evidence="1">Uncharacterized protein</fullName>
    </submittedName>
</protein>
<sequence>MQKEIPGFDLVGEPFDFLEFSIPATGGKASFVYKESTLKRKKPGLSGPGLAVL</sequence>
<dbReference type="InParanoid" id="A0A0D2JXS0"/>
<dbReference type="STRING" id="1429043.X474_09105"/>